<dbReference type="EMBL" id="JADIMZ010000094">
    <property type="protein sequence ID" value="MBO8432872.1"/>
    <property type="molecule type" value="Genomic_DNA"/>
</dbReference>
<gene>
    <name evidence="1" type="ORF">IAB08_06230</name>
</gene>
<comment type="caution">
    <text evidence="1">The sequence shown here is derived from an EMBL/GenBank/DDBJ whole genome shotgun (WGS) entry which is preliminary data.</text>
</comment>
<dbReference type="Pfam" id="PF13704">
    <property type="entry name" value="Glyco_tranf_2_4"/>
    <property type="match status" value="1"/>
</dbReference>
<name>A0A9D9DRM6_9BACT</name>
<dbReference type="AlphaFoldDB" id="A0A9D9DRM6"/>
<accession>A0A9D9DRM6</accession>
<reference evidence="1" key="1">
    <citation type="submission" date="2020-10" db="EMBL/GenBank/DDBJ databases">
        <authorList>
            <person name="Gilroy R."/>
        </authorList>
    </citation>
    <scope>NUCLEOTIDE SEQUENCE</scope>
    <source>
        <strain evidence="1">2889</strain>
    </source>
</reference>
<evidence type="ECO:0000313" key="1">
    <source>
        <dbReference type="EMBL" id="MBO8432872.1"/>
    </source>
</evidence>
<sequence>MKNICAITMVRNDDFFLRKWISYYGKELGEENLYVYLDGKDQVVPDFCGKANVQVCERRAGTVARADRLRIDFLSGEAARLLERYDWVIGTDVDEFIVVDPRTGKSLSEFLSECRCRPNISALGLDVGQHLGKESAIDPEKPFLQQRRYAYLSSRYTKSSIISRPVAWGSGFHRVRHRNFRIVPDLYLFHFGCVDYERLKARSEDADRLAEGWTRHFAKRARTIAIVSRKKACAWEKAVPRMRRMQQCCRQLFALNKPATYGLKVVVEIPERFQNIV</sequence>
<protein>
    <submittedName>
        <fullName evidence="1">Glycosyltransferase family 2 protein</fullName>
    </submittedName>
</protein>
<organism evidence="1 2">
    <name type="scientific">Candidatus Pullibacteroides excrementavium</name>
    <dbReference type="NCBI Taxonomy" id="2840905"/>
    <lineage>
        <taxon>Bacteria</taxon>
        <taxon>Pseudomonadati</taxon>
        <taxon>Bacteroidota</taxon>
        <taxon>Bacteroidia</taxon>
        <taxon>Bacteroidales</taxon>
        <taxon>Candidatus Pullibacteroides</taxon>
    </lineage>
</organism>
<proteinExistence type="predicted"/>
<reference evidence="1" key="2">
    <citation type="journal article" date="2021" name="PeerJ">
        <title>Extensive microbial diversity within the chicken gut microbiome revealed by metagenomics and culture.</title>
        <authorList>
            <person name="Gilroy R."/>
            <person name="Ravi A."/>
            <person name="Getino M."/>
            <person name="Pursley I."/>
            <person name="Horton D.L."/>
            <person name="Alikhan N.F."/>
            <person name="Baker D."/>
            <person name="Gharbi K."/>
            <person name="Hall N."/>
            <person name="Watson M."/>
            <person name="Adriaenssens E.M."/>
            <person name="Foster-Nyarko E."/>
            <person name="Jarju S."/>
            <person name="Secka A."/>
            <person name="Antonio M."/>
            <person name="Oren A."/>
            <person name="Chaudhuri R.R."/>
            <person name="La Ragione R."/>
            <person name="Hildebrand F."/>
            <person name="Pallen M.J."/>
        </authorList>
    </citation>
    <scope>NUCLEOTIDE SEQUENCE</scope>
    <source>
        <strain evidence="1">2889</strain>
    </source>
</reference>
<evidence type="ECO:0000313" key="2">
    <source>
        <dbReference type="Proteomes" id="UP000823612"/>
    </source>
</evidence>
<dbReference type="Proteomes" id="UP000823612">
    <property type="component" value="Unassembled WGS sequence"/>
</dbReference>